<comment type="subunit">
    <text evidence="6">Interacts with UvrB in an incision complex.</text>
</comment>
<dbReference type="Gene3D" id="3.40.1440.10">
    <property type="entry name" value="GIY-YIG endonuclease"/>
    <property type="match status" value="1"/>
</dbReference>
<dbReference type="Pfam" id="PF22920">
    <property type="entry name" value="UvrC_RNaseH"/>
    <property type="match status" value="1"/>
</dbReference>
<dbReference type="HAMAP" id="MF_00203">
    <property type="entry name" value="UvrC"/>
    <property type="match status" value="1"/>
</dbReference>
<feature type="domain" description="GIY-YIG" evidence="8">
    <location>
        <begin position="16"/>
        <end position="93"/>
    </location>
</feature>
<dbReference type="EMBL" id="JBHSHC010000065">
    <property type="protein sequence ID" value="MFC4767510.1"/>
    <property type="molecule type" value="Genomic_DNA"/>
</dbReference>
<keyword evidence="11" id="KW-1185">Reference proteome</keyword>
<evidence type="ECO:0000313" key="11">
    <source>
        <dbReference type="Proteomes" id="UP001596002"/>
    </source>
</evidence>
<evidence type="ECO:0000256" key="4">
    <source>
        <dbReference type="ARBA" id="ARBA00022881"/>
    </source>
</evidence>
<keyword evidence="2 6" id="KW-0227">DNA damage</keyword>
<accession>A0ABV9Q4E0</accession>
<feature type="domain" description="UVR" evidence="7">
    <location>
        <begin position="198"/>
        <end position="233"/>
    </location>
</feature>
<evidence type="ECO:0000259" key="8">
    <source>
        <dbReference type="PROSITE" id="PS50164"/>
    </source>
</evidence>
<comment type="similarity">
    <text evidence="6">Belongs to the UvrC family.</text>
</comment>
<keyword evidence="5 6" id="KW-0234">DNA repair</keyword>
<dbReference type="Pfam" id="PF02151">
    <property type="entry name" value="UVR"/>
    <property type="match status" value="1"/>
</dbReference>
<keyword evidence="3 6" id="KW-0228">DNA excision</keyword>
<dbReference type="PROSITE" id="PS50151">
    <property type="entry name" value="UVR"/>
    <property type="match status" value="1"/>
</dbReference>
<name>A0ABV9Q4E0_9BACL</name>
<dbReference type="InterPro" id="IPR010994">
    <property type="entry name" value="RuvA_2-like"/>
</dbReference>
<comment type="caution">
    <text evidence="10">The sequence shown here is derived from an EMBL/GenBank/DDBJ whole genome shotgun (WGS) entry which is preliminary data.</text>
</comment>
<dbReference type="PANTHER" id="PTHR30562:SF1">
    <property type="entry name" value="UVRABC SYSTEM PROTEIN C"/>
    <property type="match status" value="1"/>
</dbReference>
<proteinExistence type="inferred from homology"/>
<dbReference type="Pfam" id="PF14520">
    <property type="entry name" value="HHH_5"/>
    <property type="match status" value="1"/>
</dbReference>
<dbReference type="Proteomes" id="UP001596002">
    <property type="component" value="Unassembled WGS sequence"/>
</dbReference>
<comment type="subcellular location">
    <subcellularLocation>
        <location evidence="6">Cytoplasm</location>
    </subcellularLocation>
</comment>
<dbReference type="InterPro" id="IPR004791">
    <property type="entry name" value="UvrC"/>
</dbReference>
<dbReference type="PANTHER" id="PTHR30562">
    <property type="entry name" value="UVRC/OXIDOREDUCTASE"/>
    <property type="match status" value="1"/>
</dbReference>
<dbReference type="Pfam" id="PF01541">
    <property type="entry name" value="GIY-YIG"/>
    <property type="match status" value="1"/>
</dbReference>
<dbReference type="Pfam" id="PF08459">
    <property type="entry name" value="UvrC_RNaseH_dom"/>
    <property type="match status" value="1"/>
</dbReference>
<dbReference type="PROSITE" id="PS50164">
    <property type="entry name" value="GIY_YIG"/>
    <property type="match status" value="1"/>
</dbReference>
<dbReference type="Gene3D" id="3.30.420.340">
    <property type="entry name" value="UvrC, RNAse H endonuclease domain"/>
    <property type="match status" value="1"/>
</dbReference>
<reference evidence="11" key="1">
    <citation type="journal article" date="2019" name="Int. J. Syst. Evol. Microbiol.">
        <title>The Global Catalogue of Microorganisms (GCM) 10K type strain sequencing project: providing services to taxonomists for standard genome sequencing and annotation.</title>
        <authorList>
            <consortium name="The Broad Institute Genomics Platform"/>
            <consortium name="The Broad Institute Genome Sequencing Center for Infectious Disease"/>
            <person name="Wu L."/>
            <person name="Ma J."/>
        </authorList>
    </citation>
    <scope>NUCLEOTIDE SEQUENCE [LARGE SCALE GENOMIC DNA]</scope>
    <source>
        <strain evidence="11">WYCCWR 12678</strain>
    </source>
</reference>
<organism evidence="10 11">
    <name type="scientific">Effusibacillus consociatus</name>
    <dbReference type="NCBI Taxonomy" id="1117041"/>
    <lineage>
        <taxon>Bacteria</taxon>
        <taxon>Bacillati</taxon>
        <taxon>Bacillota</taxon>
        <taxon>Bacilli</taxon>
        <taxon>Bacillales</taxon>
        <taxon>Alicyclobacillaceae</taxon>
        <taxon>Effusibacillus</taxon>
    </lineage>
</organism>
<keyword evidence="6" id="KW-0742">SOS response</keyword>
<dbReference type="SUPFAM" id="SSF47781">
    <property type="entry name" value="RuvA domain 2-like"/>
    <property type="match status" value="1"/>
</dbReference>
<dbReference type="InterPro" id="IPR001162">
    <property type="entry name" value="UvrC_RNase_H_dom"/>
</dbReference>
<keyword evidence="1 6" id="KW-0963">Cytoplasm</keyword>
<dbReference type="NCBIfam" id="NF001824">
    <property type="entry name" value="PRK00558.1-5"/>
    <property type="match status" value="1"/>
</dbReference>
<dbReference type="InterPro" id="IPR050066">
    <property type="entry name" value="UvrABC_protein_C"/>
</dbReference>
<dbReference type="SUPFAM" id="SSF46600">
    <property type="entry name" value="C-terminal UvrC-binding domain of UvrB"/>
    <property type="match status" value="1"/>
</dbReference>
<dbReference type="PROSITE" id="PS50165">
    <property type="entry name" value="UVRC"/>
    <property type="match status" value="1"/>
</dbReference>
<evidence type="ECO:0000256" key="3">
    <source>
        <dbReference type="ARBA" id="ARBA00022769"/>
    </source>
</evidence>
<dbReference type="Gene3D" id="1.10.150.20">
    <property type="entry name" value="5' to 3' exonuclease, C-terminal subdomain"/>
    <property type="match status" value="1"/>
</dbReference>
<dbReference type="CDD" id="cd10434">
    <property type="entry name" value="GIY-YIG_UvrC_Cho"/>
    <property type="match status" value="1"/>
</dbReference>
<sequence>MSTREKIKEKLTLLPAKPGVYLMKDANGDILYVGKAKVLKNRVRSYFTGSHDGKTQLLVSNIADFEYIVTDTVIEALILENNLIKKHTPHYNIMLKDDKTYPYIKITNEEHPKLEIVRRVKKDGGKYFGPYPNAGAANETKKLLDRLYPLRKCKTLKPKVCLYYHINQCIAPCEFPVEQATYDQMVKEITKFLNGGHNEIKAQLTDKMHKEAESLNFERAKELRDLIHHIDAVMEKQKIDLGDTINRDVFGYYADKGMMCVQVFYVRSGKLIQRDVSVFQHHGDEKEDFLSYVTQFYFENPDLPREILLPGGLDTDVIEEWLSVKIKVPMRGTKKQLVDMACENAKIALEERFKMMDRDMDRTIRAVQQLGEILAISTPFRIESFDNSNIQGADAVAAMVVFINGQPAKKEYRKYKIKTVQGPDDYGSMREVIRRRFVRALKEKQPLPDLIVIDGGKGQIGAALDVLQNEFDLDIPVCGLAKDDRHRTSQLFFGDEPDPIPIDRSSQAFYLLTRIQDEVHRFAITFHRQTHGKQAMRSVLDDIPGVGEKRRKQLLKHFGSIEAIKGAPVEEFRKVGIGDKLAKEIVSFLRQT</sequence>
<feature type="domain" description="UvrC family homology region profile" evidence="9">
    <location>
        <begin position="249"/>
        <end position="467"/>
    </location>
</feature>
<evidence type="ECO:0000313" key="10">
    <source>
        <dbReference type="EMBL" id="MFC4767510.1"/>
    </source>
</evidence>
<dbReference type="InterPro" id="IPR038476">
    <property type="entry name" value="UvrC_RNase_H_dom_sf"/>
</dbReference>
<dbReference type="InterPro" id="IPR001943">
    <property type="entry name" value="UVR_dom"/>
</dbReference>
<dbReference type="Gene3D" id="4.10.860.10">
    <property type="entry name" value="UVR domain"/>
    <property type="match status" value="1"/>
</dbReference>
<evidence type="ECO:0000256" key="5">
    <source>
        <dbReference type="ARBA" id="ARBA00023204"/>
    </source>
</evidence>
<dbReference type="InterPro" id="IPR047296">
    <property type="entry name" value="GIY-YIG_UvrC_Cho"/>
</dbReference>
<evidence type="ECO:0000256" key="2">
    <source>
        <dbReference type="ARBA" id="ARBA00022763"/>
    </source>
</evidence>
<keyword evidence="4 6" id="KW-0267">Excision nuclease</keyword>
<dbReference type="InterPro" id="IPR036876">
    <property type="entry name" value="UVR_dom_sf"/>
</dbReference>
<evidence type="ECO:0000256" key="1">
    <source>
        <dbReference type="ARBA" id="ARBA00022490"/>
    </source>
</evidence>
<dbReference type="RefSeq" id="WP_380025433.1">
    <property type="nucleotide sequence ID" value="NZ_JBHSHC010000065.1"/>
</dbReference>
<evidence type="ECO:0000259" key="7">
    <source>
        <dbReference type="PROSITE" id="PS50151"/>
    </source>
</evidence>
<dbReference type="InterPro" id="IPR000305">
    <property type="entry name" value="GIY-YIG_endonuc"/>
</dbReference>
<protein>
    <recommendedName>
        <fullName evidence="6">UvrABC system protein C</fullName>
        <shortName evidence="6">Protein UvrC</shortName>
    </recommendedName>
    <alternativeName>
        <fullName evidence="6">Excinuclease ABC subunit C</fullName>
    </alternativeName>
</protein>
<dbReference type="SMART" id="SM00465">
    <property type="entry name" value="GIYc"/>
    <property type="match status" value="1"/>
</dbReference>
<dbReference type="InterPro" id="IPR035901">
    <property type="entry name" value="GIY-YIG_endonuc_sf"/>
</dbReference>
<dbReference type="SUPFAM" id="SSF82771">
    <property type="entry name" value="GIY-YIG endonuclease"/>
    <property type="match status" value="1"/>
</dbReference>
<dbReference type="NCBIfam" id="TIGR00194">
    <property type="entry name" value="uvrC"/>
    <property type="match status" value="1"/>
</dbReference>
<evidence type="ECO:0000259" key="9">
    <source>
        <dbReference type="PROSITE" id="PS50165"/>
    </source>
</evidence>
<comment type="function">
    <text evidence="6">The UvrABC repair system catalyzes the recognition and processing of DNA lesions. UvrC both incises the 5' and 3' sides of the lesion. The N-terminal half is responsible for the 3' incision and the C-terminal half is responsible for the 5' incision.</text>
</comment>
<gene>
    <name evidence="6 10" type="primary">uvrC</name>
    <name evidence="10" type="ORF">ACFO8Q_09060</name>
</gene>
<evidence type="ECO:0000256" key="6">
    <source>
        <dbReference type="HAMAP-Rule" id="MF_00203"/>
    </source>
</evidence>